<feature type="compositionally biased region" description="Basic and acidic residues" evidence="1">
    <location>
        <begin position="47"/>
        <end position="57"/>
    </location>
</feature>
<comment type="caution">
    <text evidence="2">The sequence shown here is derived from an EMBL/GenBank/DDBJ whole genome shotgun (WGS) entry which is preliminary data.</text>
</comment>
<dbReference type="EMBL" id="JAGMVJ010000026">
    <property type="protein sequence ID" value="KAH7070814.1"/>
    <property type="molecule type" value="Genomic_DNA"/>
</dbReference>
<feature type="region of interest" description="Disordered" evidence="1">
    <location>
        <begin position="41"/>
        <end position="144"/>
    </location>
</feature>
<organism evidence="2 3">
    <name type="scientific">Paraphoma chrysanthemicola</name>
    <dbReference type="NCBI Taxonomy" id="798071"/>
    <lineage>
        <taxon>Eukaryota</taxon>
        <taxon>Fungi</taxon>
        <taxon>Dikarya</taxon>
        <taxon>Ascomycota</taxon>
        <taxon>Pezizomycotina</taxon>
        <taxon>Dothideomycetes</taxon>
        <taxon>Pleosporomycetidae</taxon>
        <taxon>Pleosporales</taxon>
        <taxon>Pleosporineae</taxon>
        <taxon>Phaeosphaeriaceae</taxon>
        <taxon>Paraphoma</taxon>
    </lineage>
</organism>
<proteinExistence type="predicted"/>
<feature type="compositionally biased region" description="Polar residues" evidence="1">
    <location>
        <begin position="95"/>
        <end position="104"/>
    </location>
</feature>
<evidence type="ECO:0000313" key="2">
    <source>
        <dbReference type="EMBL" id="KAH7070814.1"/>
    </source>
</evidence>
<sequence>MVPHLCERHSQAMISMRRHWAVIRHAAHDVARHVAAGLRRAALSERQPNRIKSENGSKRSVSPRTSDSSRYSSQQPQQPLPQHTAIPPQHMNGLQRCTSPSQMQAPIPNPPDHAYGQPELEMSDQQQHQGGRPASDSGPPEAFACSTCGKGGSVLLDCEVEKGLRDGEVCRPLNDALKAGEVVLPDPSLRLGPDYGTSKRKREAAAAADGMANEAAKKGFTEHQNCRSNPAPCRHSTDQK</sequence>
<feature type="region of interest" description="Disordered" evidence="1">
    <location>
        <begin position="218"/>
        <end position="240"/>
    </location>
</feature>
<reference evidence="2" key="1">
    <citation type="journal article" date="2021" name="Nat. Commun.">
        <title>Genetic determinants of endophytism in the Arabidopsis root mycobiome.</title>
        <authorList>
            <person name="Mesny F."/>
            <person name="Miyauchi S."/>
            <person name="Thiergart T."/>
            <person name="Pickel B."/>
            <person name="Atanasova L."/>
            <person name="Karlsson M."/>
            <person name="Huettel B."/>
            <person name="Barry K.W."/>
            <person name="Haridas S."/>
            <person name="Chen C."/>
            <person name="Bauer D."/>
            <person name="Andreopoulos W."/>
            <person name="Pangilinan J."/>
            <person name="LaButti K."/>
            <person name="Riley R."/>
            <person name="Lipzen A."/>
            <person name="Clum A."/>
            <person name="Drula E."/>
            <person name="Henrissat B."/>
            <person name="Kohler A."/>
            <person name="Grigoriev I.V."/>
            <person name="Martin F.M."/>
            <person name="Hacquard S."/>
        </authorList>
    </citation>
    <scope>NUCLEOTIDE SEQUENCE</scope>
    <source>
        <strain evidence="2">MPI-SDFR-AT-0120</strain>
    </source>
</reference>
<evidence type="ECO:0000313" key="3">
    <source>
        <dbReference type="Proteomes" id="UP000813461"/>
    </source>
</evidence>
<dbReference type="Proteomes" id="UP000813461">
    <property type="component" value="Unassembled WGS sequence"/>
</dbReference>
<dbReference type="AlphaFoldDB" id="A0A8K0QTT1"/>
<dbReference type="OrthoDB" id="10623383at2759"/>
<accession>A0A8K0QTT1</accession>
<evidence type="ECO:0000256" key="1">
    <source>
        <dbReference type="SAM" id="MobiDB-lite"/>
    </source>
</evidence>
<keyword evidence="3" id="KW-1185">Reference proteome</keyword>
<name>A0A8K0QTT1_9PLEO</name>
<feature type="compositionally biased region" description="Low complexity" evidence="1">
    <location>
        <begin position="58"/>
        <end position="82"/>
    </location>
</feature>
<gene>
    <name evidence="2" type="ORF">FB567DRAFT_612790</name>
</gene>
<protein>
    <submittedName>
        <fullName evidence="2">Uncharacterized protein</fullName>
    </submittedName>
</protein>